<keyword evidence="3" id="KW-1185">Reference proteome</keyword>
<dbReference type="EMBL" id="JAHLVD010000009">
    <property type="protein sequence ID" value="KAG7847706.1"/>
    <property type="molecule type" value="Genomic_DNA"/>
</dbReference>
<evidence type="ECO:0000313" key="3">
    <source>
        <dbReference type="Proteomes" id="UP001197328"/>
    </source>
</evidence>
<organism evidence="2 3">
    <name type="scientific">Pichia angusta</name>
    <name type="common">Yeast</name>
    <name type="synonym">Hansenula polymorpha</name>
    <dbReference type="NCBI Taxonomy" id="870730"/>
    <lineage>
        <taxon>Eukaryota</taxon>
        <taxon>Fungi</taxon>
        <taxon>Dikarya</taxon>
        <taxon>Ascomycota</taxon>
        <taxon>Saccharomycotina</taxon>
        <taxon>Pichiomycetes</taxon>
        <taxon>Pichiales</taxon>
        <taxon>Pichiaceae</taxon>
        <taxon>Ogataea</taxon>
    </lineage>
</organism>
<reference evidence="2 3" key="1">
    <citation type="journal article" date="2021" name="G3 (Bethesda)">
        <title>Genomic diversity, chromosomal rearrangements, and interspecies hybridization in the ogataea polymorpha species complex.</title>
        <authorList>
            <person name="Hanson S.J."/>
            <person name="Cinneide E.O."/>
            <person name="Salzberg L.I."/>
            <person name="Wolfe K.H."/>
            <person name="McGowan J."/>
            <person name="Fitzpatrick D.A."/>
            <person name="Matlin K."/>
        </authorList>
    </citation>
    <scope>NUCLEOTIDE SEQUENCE [LARGE SCALE GENOMIC DNA]</scope>
    <source>
        <strain evidence="2">51-138</strain>
    </source>
</reference>
<proteinExistence type="predicted"/>
<feature type="region of interest" description="Disordered" evidence="1">
    <location>
        <begin position="111"/>
        <end position="134"/>
    </location>
</feature>
<feature type="region of interest" description="Disordered" evidence="1">
    <location>
        <begin position="257"/>
        <end position="361"/>
    </location>
</feature>
<evidence type="ECO:0000313" key="2">
    <source>
        <dbReference type="EMBL" id="KAG7847706.1"/>
    </source>
</evidence>
<feature type="compositionally biased region" description="Basic and acidic residues" evidence="1">
    <location>
        <begin position="293"/>
        <end position="316"/>
    </location>
</feature>
<feature type="region of interest" description="Disordered" evidence="1">
    <location>
        <begin position="25"/>
        <end position="61"/>
    </location>
</feature>
<dbReference type="Proteomes" id="UP001197328">
    <property type="component" value="Unassembled WGS sequence"/>
</dbReference>
<feature type="region of interest" description="Disordered" evidence="1">
    <location>
        <begin position="209"/>
        <end position="245"/>
    </location>
</feature>
<gene>
    <name evidence="2" type="ORF">KL940_003618</name>
</gene>
<feature type="compositionally biased region" description="Basic residues" evidence="1">
    <location>
        <begin position="317"/>
        <end position="329"/>
    </location>
</feature>
<protein>
    <submittedName>
        <fullName evidence="2">Uncharacterized protein</fullName>
    </submittedName>
</protein>
<accession>A0ABQ7RUI8</accession>
<feature type="compositionally biased region" description="Low complexity" evidence="1">
    <location>
        <begin position="220"/>
        <end position="233"/>
    </location>
</feature>
<name>A0ABQ7RUI8_PICAN</name>
<feature type="compositionally biased region" description="Basic and acidic residues" evidence="1">
    <location>
        <begin position="40"/>
        <end position="51"/>
    </location>
</feature>
<sequence length="361" mass="39919">MMSTIYSEPEVERFLNNFSELHSAREQENRSRLQSLEQEVDQKRRQYELSPKKKPLVPKKAANLDRRVKVELEKKEVKEFVRTVDLEKPIEKANAPKPIKFEDVMKQPIFTPPAEISTPAPKKTPLVKPKPQPKPQVIDFRASLKPARQPAPEPKQKLSIPVLTSTAAKTADNPPPFLGVQLSPTKKTFAAPESKKPEALSKLGALKPAVPVSKKPSETPEALAKLSSLAKAKPAPKPAPPKPEALLMLSSLKKAKEPVPVQKLPPRAKTEPQMGVPLPGLAQPHAFISRAMTEPKKPALDTSEFDKQGRPLEHVTKSRAKGPKRRPPKANKYGDVAATPKKTPPPIRKSSRQVSSSELFI</sequence>
<feature type="compositionally biased region" description="Polar residues" evidence="1">
    <location>
        <begin position="352"/>
        <end position="361"/>
    </location>
</feature>
<comment type="caution">
    <text evidence="2">The sequence shown here is derived from an EMBL/GenBank/DDBJ whole genome shotgun (WGS) entry which is preliminary data.</text>
</comment>
<evidence type="ECO:0000256" key="1">
    <source>
        <dbReference type="SAM" id="MobiDB-lite"/>
    </source>
</evidence>